<dbReference type="Gene3D" id="3.40.50.150">
    <property type="entry name" value="Vaccinia Virus protein VP39"/>
    <property type="match status" value="1"/>
</dbReference>
<keyword evidence="1" id="KW-0813">Transport</keyword>
<keyword evidence="5" id="KW-1185">Reference proteome</keyword>
<accession>A0A1M6ZKI2</accession>
<dbReference type="PANTHER" id="PTHR42788">
    <property type="entry name" value="TAURINE IMPORT ATP-BINDING PROTEIN-RELATED"/>
    <property type="match status" value="1"/>
</dbReference>
<protein>
    <submittedName>
        <fullName evidence="4">ABC transporter</fullName>
    </submittedName>
</protein>
<dbReference type="PANTHER" id="PTHR42788:SF13">
    <property type="entry name" value="ALIPHATIC SULFONATES IMPORT ATP-BINDING PROTEIN SSUB"/>
    <property type="match status" value="1"/>
</dbReference>
<dbReference type="CDD" id="cd02440">
    <property type="entry name" value="AdoMet_MTases"/>
    <property type="match status" value="1"/>
</dbReference>
<dbReference type="GO" id="GO:0016887">
    <property type="term" value="F:ATP hydrolysis activity"/>
    <property type="evidence" value="ECO:0007669"/>
    <property type="project" value="InterPro"/>
</dbReference>
<dbReference type="SUPFAM" id="SSF52540">
    <property type="entry name" value="P-loop containing nucleoside triphosphate hydrolases"/>
    <property type="match status" value="1"/>
</dbReference>
<dbReference type="InterPro" id="IPR050166">
    <property type="entry name" value="ABC_transporter_ATP-bind"/>
</dbReference>
<evidence type="ECO:0000256" key="1">
    <source>
        <dbReference type="ARBA" id="ARBA00022448"/>
    </source>
</evidence>
<dbReference type="InterPro" id="IPR029063">
    <property type="entry name" value="SAM-dependent_MTases_sf"/>
</dbReference>
<feature type="domain" description="Methyltransferase" evidence="3">
    <location>
        <begin position="204"/>
        <end position="294"/>
    </location>
</feature>
<dbReference type="InterPro" id="IPR027417">
    <property type="entry name" value="P-loop_NTPase"/>
</dbReference>
<dbReference type="SUPFAM" id="SSF53335">
    <property type="entry name" value="S-adenosyl-L-methionine-dependent methyltransferases"/>
    <property type="match status" value="1"/>
</dbReference>
<sequence>MGLERFAGKYPKQLSGGMQQRVAIARVLANDPAVLLMDEPFGALDALTRTTMQAESARIHRETGTTVVFVTHRIEQAVFLADRVVVMSGGAAHAVPGHVERIVPVDLSARDVAAPEFNVLKREIAAVVHGGHEAAVDQPVGGEGRRGTAAAWHRVAVTLPEDWTAWRGAFDPERYDDRWRAMAERGENPHGEADFVCSYGPASVLDGGCGTGRVAIELARRGVAVLGVDSDPDMIAVARERAPELTWVHASLAELDRPERFDVVVLAGNVVPYVAAADRAAAVSRCARHLAPGGRLVAGFALRPGWPSLDDYDGWCADAGLQLTERYATWDRAPYSGGHYAVSVHRPVGGTAGGLSSQQGARETPWETP</sequence>
<organism evidence="4 5">
    <name type="scientific">Pseudonocardia thermophila</name>
    <dbReference type="NCBI Taxonomy" id="1848"/>
    <lineage>
        <taxon>Bacteria</taxon>
        <taxon>Bacillati</taxon>
        <taxon>Actinomycetota</taxon>
        <taxon>Actinomycetes</taxon>
        <taxon>Pseudonocardiales</taxon>
        <taxon>Pseudonocardiaceae</taxon>
        <taxon>Pseudonocardia</taxon>
    </lineage>
</organism>
<dbReference type="InterPro" id="IPR003439">
    <property type="entry name" value="ABC_transporter-like_ATP-bd"/>
</dbReference>
<gene>
    <name evidence="4" type="ORF">SAMN05443637_12430</name>
</gene>
<dbReference type="RefSeq" id="WP_073459887.1">
    <property type="nucleotide sequence ID" value="NZ_FRAP01000024.1"/>
</dbReference>
<dbReference type="InterPro" id="IPR041698">
    <property type="entry name" value="Methyltransf_25"/>
</dbReference>
<proteinExistence type="predicted"/>
<evidence type="ECO:0000259" key="2">
    <source>
        <dbReference type="Pfam" id="PF00005"/>
    </source>
</evidence>
<dbReference type="Gene3D" id="3.40.50.300">
    <property type="entry name" value="P-loop containing nucleotide triphosphate hydrolases"/>
    <property type="match status" value="1"/>
</dbReference>
<dbReference type="GO" id="GO:0005524">
    <property type="term" value="F:ATP binding"/>
    <property type="evidence" value="ECO:0007669"/>
    <property type="project" value="InterPro"/>
</dbReference>
<dbReference type="EMBL" id="FRAP01000024">
    <property type="protein sequence ID" value="SHL30996.1"/>
    <property type="molecule type" value="Genomic_DNA"/>
</dbReference>
<evidence type="ECO:0000259" key="3">
    <source>
        <dbReference type="Pfam" id="PF13649"/>
    </source>
</evidence>
<evidence type="ECO:0000313" key="5">
    <source>
        <dbReference type="Proteomes" id="UP000184363"/>
    </source>
</evidence>
<dbReference type="Proteomes" id="UP000184363">
    <property type="component" value="Unassembled WGS sequence"/>
</dbReference>
<dbReference type="Pfam" id="PF00005">
    <property type="entry name" value="ABC_tran"/>
    <property type="match status" value="1"/>
</dbReference>
<feature type="domain" description="ABC transporter" evidence="2">
    <location>
        <begin position="5"/>
        <end position="41"/>
    </location>
</feature>
<dbReference type="AlphaFoldDB" id="A0A1M6ZKI2"/>
<reference evidence="4 5" key="1">
    <citation type="submission" date="2016-11" db="EMBL/GenBank/DDBJ databases">
        <authorList>
            <person name="Jaros S."/>
            <person name="Januszkiewicz K."/>
            <person name="Wedrychowicz H."/>
        </authorList>
    </citation>
    <scope>NUCLEOTIDE SEQUENCE [LARGE SCALE GENOMIC DNA]</scope>
    <source>
        <strain evidence="4 5">DSM 43832</strain>
    </source>
</reference>
<dbReference type="Pfam" id="PF13649">
    <property type="entry name" value="Methyltransf_25"/>
    <property type="match status" value="1"/>
</dbReference>
<dbReference type="STRING" id="1848.SAMN05443637_12430"/>
<name>A0A1M6ZKI2_PSETH</name>
<evidence type="ECO:0000313" key="4">
    <source>
        <dbReference type="EMBL" id="SHL30996.1"/>
    </source>
</evidence>